<accession>A0ABN7S7R8</accession>
<protein>
    <submittedName>
        <fullName evidence="2">Oidioi.mRNA.OKI2018_I69.XSR.g13745.t1.cds</fullName>
    </submittedName>
</protein>
<dbReference type="Proteomes" id="UP001158576">
    <property type="component" value="Chromosome XSR"/>
</dbReference>
<evidence type="ECO:0000256" key="1">
    <source>
        <dbReference type="SAM" id="MobiDB-lite"/>
    </source>
</evidence>
<organism evidence="2 3">
    <name type="scientific">Oikopleura dioica</name>
    <name type="common">Tunicate</name>
    <dbReference type="NCBI Taxonomy" id="34765"/>
    <lineage>
        <taxon>Eukaryota</taxon>
        <taxon>Metazoa</taxon>
        <taxon>Chordata</taxon>
        <taxon>Tunicata</taxon>
        <taxon>Appendicularia</taxon>
        <taxon>Copelata</taxon>
        <taxon>Oikopleuridae</taxon>
        <taxon>Oikopleura</taxon>
    </lineage>
</organism>
<sequence>MYSNELNVDHRKLASLDRKFRNLVSNDKQQRTFTQAHLLKIIKEYAGLMKDEIFEPDRRNAQFIIERITLEPEMTRFEALDLLSLLSIASTKKACDIILDKNMATKASCFMMLQAIDGSDEDYDIPKIQRTYFGTDQASDEPGDRLDGAAPEGSPPTTAVVENRRRSSRQRRPPPRLSYSRRGQHSCQLL</sequence>
<keyword evidence="3" id="KW-1185">Reference proteome</keyword>
<dbReference type="EMBL" id="OU015569">
    <property type="protein sequence ID" value="CAG5094652.1"/>
    <property type="molecule type" value="Genomic_DNA"/>
</dbReference>
<feature type="region of interest" description="Disordered" evidence="1">
    <location>
        <begin position="134"/>
        <end position="190"/>
    </location>
</feature>
<proteinExistence type="predicted"/>
<evidence type="ECO:0000313" key="3">
    <source>
        <dbReference type="Proteomes" id="UP001158576"/>
    </source>
</evidence>
<reference evidence="2 3" key="1">
    <citation type="submission" date="2021-04" db="EMBL/GenBank/DDBJ databases">
        <authorList>
            <person name="Bliznina A."/>
        </authorList>
    </citation>
    <scope>NUCLEOTIDE SEQUENCE [LARGE SCALE GENOMIC DNA]</scope>
</reference>
<gene>
    <name evidence="2" type="ORF">OKIOD_LOCUS5303</name>
</gene>
<name>A0ABN7S7R8_OIKDI</name>
<evidence type="ECO:0000313" key="2">
    <source>
        <dbReference type="EMBL" id="CAG5094652.1"/>
    </source>
</evidence>